<dbReference type="EC" id="2.7.13.3" evidence="2"/>
<accession>A0A7W7YN62</accession>
<dbReference type="PRINTS" id="PR00344">
    <property type="entry name" value="BCTRLSENSOR"/>
</dbReference>
<dbReference type="PANTHER" id="PTHR45339">
    <property type="entry name" value="HYBRID SIGNAL TRANSDUCTION HISTIDINE KINASE J"/>
    <property type="match status" value="1"/>
</dbReference>
<keyword evidence="3 7" id="KW-0597">Phosphoprotein</keyword>
<feature type="transmembrane region" description="Helical" evidence="10">
    <location>
        <begin position="26"/>
        <end position="48"/>
    </location>
</feature>
<dbReference type="SMART" id="SM00065">
    <property type="entry name" value="GAF"/>
    <property type="match status" value="1"/>
</dbReference>
<dbReference type="PROSITE" id="PS50109">
    <property type="entry name" value="HIS_KIN"/>
    <property type="match status" value="1"/>
</dbReference>
<dbReference type="InterPro" id="IPR036890">
    <property type="entry name" value="HATPase_C_sf"/>
</dbReference>
<dbReference type="CDD" id="cd00156">
    <property type="entry name" value="REC"/>
    <property type="match status" value="2"/>
</dbReference>
<dbReference type="Pfam" id="PF00512">
    <property type="entry name" value="HisKA"/>
    <property type="match status" value="1"/>
</dbReference>
<evidence type="ECO:0000256" key="6">
    <source>
        <dbReference type="ARBA" id="ARBA00023012"/>
    </source>
</evidence>
<dbReference type="InterPro" id="IPR005467">
    <property type="entry name" value="His_kinase_dom"/>
</dbReference>
<dbReference type="InterPro" id="IPR003661">
    <property type="entry name" value="HisK_dim/P_dom"/>
</dbReference>
<dbReference type="InterPro" id="IPR036097">
    <property type="entry name" value="HisK_dim/P_sf"/>
</dbReference>
<evidence type="ECO:0000256" key="9">
    <source>
        <dbReference type="SAM" id="MobiDB-lite"/>
    </source>
</evidence>
<dbReference type="Gene3D" id="1.10.287.130">
    <property type="match status" value="1"/>
</dbReference>
<dbReference type="SUPFAM" id="SSF52172">
    <property type="entry name" value="CheY-like"/>
    <property type="match status" value="3"/>
</dbReference>
<keyword evidence="10" id="KW-1133">Transmembrane helix</keyword>
<feature type="region of interest" description="Disordered" evidence="9">
    <location>
        <begin position="409"/>
        <end position="432"/>
    </location>
</feature>
<dbReference type="InterPro" id="IPR029016">
    <property type="entry name" value="GAF-like_dom_sf"/>
</dbReference>
<comment type="caution">
    <text evidence="13">The sequence shown here is derived from an EMBL/GenBank/DDBJ whole genome shotgun (WGS) entry which is preliminary data.</text>
</comment>
<dbReference type="GO" id="GO:0000155">
    <property type="term" value="F:phosphorelay sensor kinase activity"/>
    <property type="evidence" value="ECO:0007669"/>
    <property type="project" value="InterPro"/>
</dbReference>
<dbReference type="InterPro" id="IPR001789">
    <property type="entry name" value="Sig_transdc_resp-reg_receiver"/>
</dbReference>
<reference evidence="13 14" key="1">
    <citation type="submission" date="2020-08" db="EMBL/GenBank/DDBJ databases">
        <title>Genomic Encyclopedia of Type Strains, Phase IV (KMG-IV): sequencing the most valuable type-strain genomes for metagenomic binning, comparative biology and taxonomic classification.</title>
        <authorList>
            <person name="Goeker M."/>
        </authorList>
    </citation>
    <scope>NUCLEOTIDE SEQUENCE [LARGE SCALE GENOMIC DNA]</scope>
    <source>
        <strain evidence="13 14">DSM 12251</strain>
    </source>
</reference>
<dbReference type="CDD" id="cd17546">
    <property type="entry name" value="REC_hyHK_CKI1_RcsC-like"/>
    <property type="match status" value="1"/>
</dbReference>
<comment type="catalytic activity">
    <reaction evidence="1">
        <text>ATP + protein L-histidine = ADP + protein N-phospho-L-histidine.</text>
        <dbReference type="EC" id="2.7.13.3"/>
    </reaction>
</comment>
<evidence type="ECO:0000313" key="14">
    <source>
        <dbReference type="Proteomes" id="UP000534294"/>
    </source>
</evidence>
<dbReference type="Gene3D" id="3.40.50.2300">
    <property type="match status" value="3"/>
</dbReference>
<keyword evidence="8" id="KW-0175">Coiled coil</keyword>
<dbReference type="FunFam" id="3.30.565.10:FF:000010">
    <property type="entry name" value="Sensor histidine kinase RcsC"/>
    <property type="match status" value="1"/>
</dbReference>
<dbReference type="SMART" id="SM00388">
    <property type="entry name" value="HisKA"/>
    <property type="match status" value="1"/>
</dbReference>
<feature type="modified residue" description="4-aspartylphosphate" evidence="7">
    <location>
        <position position="1083"/>
    </location>
</feature>
<evidence type="ECO:0000256" key="7">
    <source>
        <dbReference type="PROSITE-ProRule" id="PRU00169"/>
    </source>
</evidence>
<dbReference type="SUPFAM" id="SSF55781">
    <property type="entry name" value="GAF domain-like"/>
    <property type="match status" value="1"/>
</dbReference>
<keyword evidence="10" id="KW-0472">Membrane</keyword>
<feature type="domain" description="Response regulatory" evidence="12">
    <location>
        <begin position="1029"/>
        <end position="1150"/>
    </location>
</feature>
<dbReference type="InterPro" id="IPR003018">
    <property type="entry name" value="GAF"/>
</dbReference>
<evidence type="ECO:0000259" key="12">
    <source>
        <dbReference type="PROSITE" id="PS50110"/>
    </source>
</evidence>
<gene>
    <name evidence="13" type="ORF">HNQ64_003543</name>
</gene>
<dbReference type="CDD" id="cd16922">
    <property type="entry name" value="HATPase_EvgS-ArcB-TorS-like"/>
    <property type="match status" value="1"/>
</dbReference>
<dbReference type="SMART" id="SM00387">
    <property type="entry name" value="HATPase_c"/>
    <property type="match status" value="1"/>
</dbReference>
<proteinExistence type="predicted"/>
<dbReference type="Pfam" id="PF00072">
    <property type="entry name" value="Response_reg"/>
    <property type="match status" value="3"/>
</dbReference>
<dbReference type="InterPro" id="IPR007891">
    <property type="entry name" value="CHASE3"/>
</dbReference>
<evidence type="ECO:0000313" key="13">
    <source>
        <dbReference type="EMBL" id="MBB5039271.1"/>
    </source>
</evidence>
<evidence type="ECO:0000256" key="10">
    <source>
        <dbReference type="SAM" id="Phobius"/>
    </source>
</evidence>
<evidence type="ECO:0000256" key="1">
    <source>
        <dbReference type="ARBA" id="ARBA00000085"/>
    </source>
</evidence>
<dbReference type="Gene3D" id="3.30.565.10">
    <property type="entry name" value="Histidine kinase-like ATPase, C-terminal domain"/>
    <property type="match status" value="1"/>
</dbReference>
<feature type="compositionally biased region" description="Low complexity" evidence="9">
    <location>
        <begin position="422"/>
        <end position="432"/>
    </location>
</feature>
<keyword evidence="5 13" id="KW-0418">Kinase</keyword>
<keyword evidence="14" id="KW-1185">Reference proteome</keyword>
<keyword evidence="6" id="KW-0902">Two-component regulatory system</keyword>
<name>A0A7W7YN62_9BACT</name>
<feature type="modified residue" description="4-aspartylphosphate" evidence="7">
    <location>
        <position position="810"/>
    </location>
</feature>
<dbReference type="InterPro" id="IPR004358">
    <property type="entry name" value="Sig_transdc_His_kin-like_C"/>
</dbReference>
<evidence type="ECO:0000259" key="11">
    <source>
        <dbReference type="PROSITE" id="PS50109"/>
    </source>
</evidence>
<dbReference type="PROSITE" id="PS50110">
    <property type="entry name" value="RESPONSE_REGULATORY"/>
    <property type="match status" value="3"/>
</dbReference>
<dbReference type="Pfam" id="PF13185">
    <property type="entry name" value="GAF_2"/>
    <property type="match status" value="1"/>
</dbReference>
<dbReference type="SMART" id="SM00448">
    <property type="entry name" value="REC"/>
    <property type="match status" value="3"/>
</dbReference>
<dbReference type="AlphaFoldDB" id="A0A7W7YN62"/>
<dbReference type="EMBL" id="JACHIF010000008">
    <property type="protein sequence ID" value="MBB5039271.1"/>
    <property type="molecule type" value="Genomic_DNA"/>
</dbReference>
<evidence type="ECO:0000256" key="8">
    <source>
        <dbReference type="SAM" id="Coils"/>
    </source>
</evidence>
<evidence type="ECO:0000256" key="2">
    <source>
        <dbReference type="ARBA" id="ARBA00012438"/>
    </source>
</evidence>
<dbReference type="CDD" id="cd19410">
    <property type="entry name" value="HK9-like_sensor"/>
    <property type="match status" value="1"/>
</dbReference>
<sequence>MPEQDSLTAQIVSSGTKRRAASGLPLFIGLGFVLAFFAASATIAYFNIHTLREMTGKVSHTHEVIATLENVFSLMKDAETGQRGFLLTGDEKYLEPYTSALAHIEERVADIDRLTSDNPDQQARIPFIKTQIELKQKELAETITIRREQGFEAARAVVLTDRGKSAMDALRDHLATMQQEERKLLKERFEEKEAAFRTAVQSGLVSGLFGALLAVVVTILLRRAELARWQQAWLQSGEAGLSAKLIGEQRLSGLGENALQFLCQYLGAQAGAIFIEEGGTFKRSATYAVPSSTSLPERFAPGEGLLGQAVKDARPFLVSEVPPGYLAIGSALGADQPRHLLIAPALVDGGVIAVLELGFFHPVPEASIELLLRTAESVGVAVQSAKSRARIEELLEETQRQSEEVQAQSEELRVSNEELEEQSQALQRTQSQLQEQQAELEQTNLQLEAQTRQLEAQKDDLIQAKLGLESQARVVEQASRYKSAFLANMSHELRTPLNSSLILSQLLAENRQGNLTEEQVKYARTIQGSGNDLLALINDVLDLSKIEAGRMDLQVQSLGVAQLLDNLRAQFEPIANNRKLALRFDVAAGTPPSIQTDTQRLEQVLRNLLSNALKFTENGEVALEVAAFGPGRVAFSVKDTGIGIELEQQRIIFEPFCQADGTTSRKYGGTGLGLSISRELARLLGGEIRLTSEVGRGSVFTVILPENLENKALSAPLVTATPAISQPENPPTPKTPAVSYESVSSSTFQDDRDNLSPKKQVILVIEDDMVFAEILAQLAREQNFQCLVTSSAHEALELARKHLPNAVVLDVGLPDGSGLFVLDRLKHDARTRHIPVHIISGSDYAEKAMAMGAVGYMMKPVPREKLADAFQDLERRLTHRLRSVLVVEDDPVQLSALCSLLTSREVEAIGAQSAAGCLEQLKSGTFDCMVLDLSLPDASGFTLLEKISADETYPFPPVIIYTGRELSVDEEQRLRRYSKSIIVKGAKSPERLLDEVALFLHQVVSELPAEQQRMIEKARSREAALEGRRILLAEDDVRNVFALTSLLEPLGLTIEIARNGKEALAALDRTRESNSKIDLVLMDIMMPEMDGLTAMRAIRQKPEWKKLPIIALTAKAMPSDHQQCLAAGANDYLAKPLDVEKLLSLVRVWMPR</sequence>
<dbReference type="InterPro" id="IPR003594">
    <property type="entry name" value="HATPase_dom"/>
</dbReference>
<dbReference type="Gene3D" id="3.30.450.40">
    <property type="match status" value="1"/>
</dbReference>
<feature type="coiled-coil region" evidence="8">
    <location>
        <begin position="167"/>
        <end position="195"/>
    </location>
</feature>
<evidence type="ECO:0000256" key="5">
    <source>
        <dbReference type="ARBA" id="ARBA00022777"/>
    </source>
</evidence>
<dbReference type="Pfam" id="PF02518">
    <property type="entry name" value="HATPase_c"/>
    <property type="match status" value="1"/>
</dbReference>
<dbReference type="InterPro" id="IPR011006">
    <property type="entry name" value="CheY-like_superfamily"/>
</dbReference>
<evidence type="ECO:0000256" key="3">
    <source>
        <dbReference type="ARBA" id="ARBA00022553"/>
    </source>
</evidence>
<keyword evidence="10" id="KW-0812">Transmembrane</keyword>
<dbReference type="CDD" id="cd00082">
    <property type="entry name" value="HisKA"/>
    <property type="match status" value="1"/>
</dbReference>
<evidence type="ECO:0000256" key="4">
    <source>
        <dbReference type="ARBA" id="ARBA00022679"/>
    </source>
</evidence>
<dbReference type="SUPFAM" id="SSF55874">
    <property type="entry name" value="ATPase domain of HSP90 chaperone/DNA topoisomerase II/histidine kinase"/>
    <property type="match status" value="1"/>
</dbReference>
<protein>
    <recommendedName>
        <fullName evidence="2">histidine kinase</fullName>
        <ecNumber evidence="2">2.7.13.3</ecNumber>
    </recommendedName>
</protein>
<feature type="domain" description="Histidine kinase" evidence="11">
    <location>
        <begin position="488"/>
        <end position="708"/>
    </location>
</feature>
<feature type="domain" description="Response regulatory" evidence="12">
    <location>
        <begin position="761"/>
        <end position="874"/>
    </location>
</feature>
<dbReference type="PANTHER" id="PTHR45339:SF1">
    <property type="entry name" value="HYBRID SIGNAL TRANSDUCTION HISTIDINE KINASE J"/>
    <property type="match status" value="1"/>
</dbReference>
<dbReference type="Pfam" id="PF05227">
    <property type="entry name" value="CHASE3"/>
    <property type="match status" value="1"/>
</dbReference>
<organism evidence="13 14">
    <name type="scientific">Prosthecobacter dejongeii</name>
    <dbReference type="NCBI Taxonomy" id="48465"/>
    <lineage>
        <taxon>Bacteria</taxon>
        <taxon>Pseudomonadati</taxon>
        <taxon>Verrucomicrobiota</taxon>
        <taxon>Verrucomicrobiia</taxon>
        <taxon>Verrucomicrobiales</taxon>
        <taxon>Verrucomicrobiaceae</taxon>
        <taxon>Prosthecobacter</taxon>
    </lineage>
</organism>
<dbReference type="RefSeq" id="WP_184210872.1">
    <property type="nucleotide sequence ID" value="NZ_JACHIF010000008.1"/>
</dbReference>
<dbReference type="SUPFAM" id="SSF47384">
    <property type="entry name" value="Homodimeric domain of signal transducing histidine kinase"/>
    <property type="match status" value="1"/>
</dbReference>
<keyword evidence="4" id="KW-0808">Transferase</keyword>
<feature type="domain" description="Response regulatory" evidence="12">
    <location>
        <begin position="883"/>
        <end position="999"/>
    </location>
</feature>
<dbReference type="Proteomes" id="UP000534294">
    <property type="component" value="Unassembled WGS sequence"/>
</dbReference>
<feature type="modified residue" description="4-aspartylphosphate" evidence="7">
    <location>
        <position position="932"/>
    </location>
</feature>
<feature type="transmembrane region" description="Helical" evidence="10">
    <location>
        <begin position="198"/>
        <end position="221"/>
    </location>
</feature>